<organism evidence="2 3">
    <name type="scientific">Frankia alni (strain DSM 45986 / CECT 9034 / ACN14a)</name>
    <dbReference type="NCBI Taxonomy" id="326424"/>
    <lineage>
        <taxon>Bacteria</taxon>
        <taxon>Bacillati</taxon>
        <taxon>Actinomycetota</taxon>
        <taxon>Actinomycetes</taxon>
        <taxon>Frankiales</taxon>
        <taxon>Frankiaceae</taxon>
        <taxon>Frankia</taxon>
    </lineage>
</organism>
<feature type="region of interest" description="Disordered" evidence="1">
    <location>
        <begin position="85"/>
        <end position="104"/>
    </location>
</feature>
<proteinExistence type="predicted"/>
<name>Q0RUB5_FRAAA</name>
<dbReference type="EMBL" id="CT573213">
    <property type="protein sequence ID" value="CAJ58828.1"/>
    <property type="molecule type" value="Genomic_DNA"/>
</dbReference>
<evidence type="ECO:0000256" key="1">
    <source>
        <dbReference type="SAM" id="MobiDB-lite"/>
    </source>
</evidence>
<dbReference type="Proteomes" id="UP000000657">
    <property type="component" value="Chromosome"/>
</dbReference>
<reference evidence="2 3" key="1">
    <citation type="journal article" date="2007" name="Genome Res.">
        <title>Genome characteristics of facultatively symbiotic Frankia sp. strains reflect host range and host plant biogeography.</title>
        <authorList>
            <person name="Normand P."/>
            <person name="Lapierre P."/>
            <person name="Tisa L.S."/>
            <person name="Gogarten J.P."/>
            <person name="Alloisio N."/>
            <person name="Bagnarol E."/>
            <person name="Bassi C.A."/>
            <person name="Berry A.M."/>
            <person name="Bickhart D.M."/>
            <person name="Choisne N."/>
            <person name="Couloux A."/>
            <person name="Cournoyer B."/>
            <person name="Cruveiller S."/>
            <person name="Daubin V."/>
            <person name="Demange N."/>
            <person name="Francino M.P."/>
            <person name="Goltsman E."/>
            <person name="Huang Y."/>
            <person name="Kopp O.R."/>
            <person name="Labarre L."/>
            <person name="Lapidus A."/>
            <person name="Lavire C."/>
            <person name="Marechal J."/>
            <person name="Martinez M."/>
            <person name="Mastronunzio J.E."/>
            <person name="Mullin B.C."/>
            <person name="Niemann J."/>
            <person name="Pujic P."/>
            <person name="Rawnsley T."/>
            <person name="Rouy Z."/>
            <person name="Schenowitz C."/>
            <person name="Sellstedt A."/>
            <person name="Tavares F."/>
            <person name="Tomkins J.P."/>
            <person name="Vallenet D."/>
            <person name="Valverde C."/>
            <person name="Wall L.G."/>
            <person name="Wang Y."/>
            <person name="Medigue C."/>
            <person name="Benson D.R."/>
        </authorList>
    </citation>
    <scope>NUCLEOTIDE SEQUENCE [LARGE SCALE GENOMIC DNA]</scope>
    <source>
        <strain evidence="3">DSM 45986 / CECT 9034 / ACN14a</strain>
    </source>
</reference>
<dbReference type="KEGG" id="fal:FRAAL0149"/>
<keyword evidence="3" id="KW-1185">Reference proteome</keyword>
<dbReference type="AlphaFoldDB" id="Q0RUB5"/>
<accession>Q0RUB5</accession>
<evidence type="ECO:0000313" key="3">
    <source>
        <dbReference type="Proteomes" id="UP000000657"/>
    </source>
</evidence>
<gene>
    <name evidence="2" type="ordered locus">FRAAL0149</name>
</gene>
<dbReference type="HOGENOM" id="CLU_2245987_0_0_11"/>
<sequence length="104" mass="11250">MTGLVAADSEFWFDNHWSSDATTVPGGMSRPTVRHVELAGSGYGYCASNSRFCRGLKLYGELAPRAIPPSAVWNPDDGRRLPAVMSGASQARRSHRGCPHLSQC</sequence>
<evidence type="ECO:0000313" key="2">
    <source>
        <dbReference type="EMBL" id="CAJ58828.1"/>
    </source>
</evidence>
<protein>
    <submittedName>
        <fullName evidence="2">Transposase</fullName>
    </submittedName>
</protein>